<dbReference type="PANTHER" id="PTHR33706">
    <property type="entry name" value="MORN VARIANT REPEAT PROTEIN"/>
    <property type="match status" value="1"/>
</dbReference>
<protein>
    <submittedName>
        <fullName evidence="1">Uncharacterized protein</fullName>
    </submittedName>
</protein>
<accession>A0A8S1NK71</accession>
<sequence length="676" mass="78972">MNNFINCNQDNQVFNGSKKEFIEELQVKDYDFYNRTQDYKCSFWDSNQEKLVKATLQIIVTQQKNIKYLMDGQIIRIDKVINRLEVLNNLEQIRYLQWLGQYNQNQNKVAKWSAVWKGDQLLEVGGYYSEDGLKQGFWKELSRNYSNENQVYECGEYINDQRNKQWKYIYDNKIIGGGVYNKQGQKIGKWVELDDEFQIQSQVTYSGEYMNGQKVGVWDILYKRMDQLERIGGGSYAYKKEGFDLNSKKVGIWIELTDGFSGKSQVIQYGEYKNGRKIGKWVIFWRKNQFQPFQQIGDGSYDDKPEDQDIRGSIKIGKWIEFTNCLDDCLVLYGGQYRSGKKVGRWDAFFLDEQIGGGSYEDKPGNEIKFGNWIELSEGFQIDREVTYNGEYQNGIKVGKWDTFYQDEQIGGGSYDKEQGQDNVINSIKIGKWIELSDYFGGGGQIISKGEYQDGQKFGRWDILYRRWRKDQFEEIGGGSYGYKQGHIALGSIKIGKWIELSPDFNSISQITFNGEYENGQKVGNWITLWRKNKFNRFKQIGGGQYDDNRIDGLLNQNKIGRWIELNDGYREGRRIKYEGDYKNGRKIGKWNTFFEKVLIGGGQYSDNSLDFQGSIKIGKWIELKNKFGNGYGDQQVIFVGEYKNGKKVGTWNEMIRDQNKQSGEFKTIKEVQYDY</sequence>
<dbReference type="EMBL" id="CAJJDM010000087">
    <property type="protein sequence ID" value="CAD8089843.1"/>
    <property type="molecule type" value="Genomic_DNA"/>
</dbReference>
<proteinExistence type="predicted"/>
<dbReference type="Proteomes" id="UP000688137">
    <property type="component" value="Unassembled WGS sequence"/>
</dbReference>
<evidence type="ECO:0000313" key="2">
    <source>
        <dbReference type="Proteomes" id="UP000688137"/>
    </source>
</evidence>
<dbReference type="AlphaFoldDB" id="A0A8S1NK71"/>
<keyword evidence="2" id="KW-1185">Reference proteome</keyword>
<name>A0A8S1NK71_PARPR</name>
<dbReference type="OMA" id="YQDEQIG"/>
<comment type="caution">
    <text evidence="1">The sequence shown here is derived from an EMBL/GenBank/DDBJ whole genome shotgun (WGS) entry which is preliminary data.</text>
</comment>
<organism evidence="1 2">
    <name type="scientific">Paramecium primaurelia</name>
    <dbReference type="NCBI Taxonomy" id="5886"/>
    <lineage>
        <taxon>Eukaryota</taxon>
        <taxon>Sar</taxon>
        <taxon>Alveolata</taxon>
        <taxon>Ciliophora</taxon>
        <taxon>Intramacronucleata</taxon>
        <taxon>Oligohymenophorea</taxon>
        <taxon>Peniculida</taxon>
        <taxon>Parameciidae</taxon>
        <taxon>Paramecium</taxon>
    </lineage>
</organism>
<evidence type="ECO:0000313" key="1">
    <source>
        <dbReference type="EMBL" id="CAD8089843.1"/>
    </source>
</evidence>
<reference evidence="1" key="1">
    <citation type="submission" date="2021-01" db="EMBL/GenBank/DDBJ databases">
        <authorList>
            <consortium name="Genoscope - CEA"/>
            <person name="William W."/>
        </authorList>
    </citation>
    <scope>NUCLEOTIDE SEQUENCE</scope>
</reference>
<gene>
    <name evidence="1" type="ORF">PPRIM_AZ9-3.1.T0840158</name>
</gene>
<dbReference type="PANTHER" id="PTHR33706:SF1">
    <property type="entry name" value="TPR REPEAT PROTEIN"/>
    <property type="match status" value="1"/>
</dbReference>